<keyword evidence="3" id="KW-1185">Reference proteome</keyword>
<reference evidence="2" key="1">
    <citation type="submission" date="2025-08" db="UniProtKB">
        <authorList>
            <consortium name="Ensembl"/>
        </authorList>
    </citation>
    <scope>IDENTIFICATION</scope>
</reference>
<reference evidence="2" key="2">
    <citation type="submission" date="2025-09" db="UniProtKB">
        <authorList>
            <consortium name="Ensembl"/>
        </authorList>
    </citation>
    <scope>IDENTIFICATION</scope>
</reference>
<dbReference type="AlphaFoldDB" id="A0A8C7BB94"/>
<proteinExistence type="predicted"/>
<evidence type="ECO:0000313" key="2">
    <source>
        <dbReference type="Ensembl" id="ENSNVIP00000018258.1"/>
    </source>
</evidence>
<feature type="region of interest" description="Disordered" evidence="1">
    <location>
        <begin position="1"/>
        <end position="22"/>
    </location>
</feature>
<dbReference type="Ensembl" id="ENSNVIT00000021294.1">
    <property type="protein sequence ID" value="ENSNVIP00000018258.1"/>
    <property type="gene ID" value="ENSNVIG00000014307.1"/>
</dbReference>
<accession>A0A8C7BB94</accession>
<evidence type="ECO:0000256" key="1">
    <source>
        <dbReference type="SAM" id="MobiDB-lite"/>
    </source>
</evidence>
<dbReference type="Proteomes" id="UP000694425">
    <property type="component" value="Unplaced"/>
</dbReference>
<evidence type="ECO:0000313" key="3">
    <source>
        <dbReference type="Proteomes" id="UP000694425"/>
    </source>
</evidence>
<feature type="compositionally biased region" description="Basic and acidic residues" evidence="1">
    <location>
        <begin position="1"/>
        <end position="16"/>
    </location>
</feature>
<organism evidence="2 3">
    <name type="scientific">Neovison vison</name>
    <name type="common">American mink</name>
    <name type="synonym">Mustela vison</name>
    <dbReference type="NCBI Taxonomy" id="452646"/>
    <lineage>
        <taxon>Eukaryota</taxon>
        <taxon>Metazoa</taxon>
        <taxon>Chordata</taxon>
        <taxon>Craniata</taxon>
        <taxon>Vertebrata</taxon>
        <taxon>Euteleostomi</taxon>
        <taxon>Mammalia</taxon>
        <taxon>Eutheria</taxon>
        <taxon>Laurasiatheria</taxon>
        <taxon>Carnivora</taxon>
        <taxon>Caniformia</taxon>
        <taxon>Musteloidea</taxon>
        <taxon>Mustelidae</taxon>
        <taxon>Mustelinae</taxon>
        <taxon>Neogale</taxon>
    </lineage>
</organism>
<name>A0A8C7BB94_NEOVI</name>
<sequence length="77" mass="8905">MHNRAEHPQQKRREAGRPAPVALSRCPPPPPLFHQPLSPLLCQQLTLLAPSVFRADSWLGEVPLFLYPHWHLSQFFF</sequence>
<protein>
    <submittedName>
        <fullName evidence="2">Uncharacterized protein</fullName>
    </submittedName>
</protein>